<name>A0ABW0UDG6_9STRE</name>
<dbReference type="PROSITE" id="PS51257">
    <property type="entry name" value="PROKAR_LIPOPROTEIN"/>
    <property type="match status" value="1"/>
</dbReference>
<protein>
    <submittedName>
        <fullName evidence="2">Nuclear transport factor 2 family protein</fullName>
    </submittedName>
</protein>
<dbReference type="SUPFAM" id="SSF54427">
    <property type="entry name" value="NTF2-like"/>
    <property type="match status" value="1"/>
</dbReference>
<dbReference type="Proteomes" id="UP001596110">
    <property type="component" value="Unassembled WGS sequence"/>
</dbReference>
<evidence type="ECO:0000313" key="3">
    <source>
        <dbReference type="Proteomes" id="UP001596110"/>
    </source>
</evidence>
<proteinExistence type="predicted"/>
<dbReference type="Gene3D" id="3.10.450.50">
    <property type="match status" value="1"/>
</dbReference>
<feature type="domain" description="DUF4440" evidence="1">
    <location>
        <begin position="47"/>
        <end position="154"/>
    </location>
</feature>
<dbReference type="InterPro" id="IPR027843">
    <property type="entry name" value="DUF4440"/>
</dbReference>
<keyword evidence="3" id="KW-1185">Reference proteome</keyword>
<reference evidence="3" key="1">
    <citation type="journal article" date="2019" name="Int. J. Syst. Evol. Microbiol.">
        <title>The Global Catalogue of Microorganisms (GCM) 10K type strain sequencing project: providing services to taxonomists for standard genome sequencing and annotation.</title>
        <authorList>
            <consortium name="The Broad Institute Genomics Platform"/>
            <consortium name="The Broad Institute Genome Sequencing Center for Infectious Disease"/>
            <person name="Wu L."/>
            <person name="Ma J."/>
        </authorList>
    </citation>
    <scope>NUCLEOTIDE SEQUENCE [LARGE SCALE GENOMIC DNA]</scope>
    <source>
        <strain evidence="3">DT43</strain>
    </source>
</reference>
<evidence type="ECO:0000259" key="1">
    <source>
        <dbReference type="Pfam" id="PF14534"/>
    </source>
</evidence>
<sequence length="162" mass="18479">MKQVLLLVGIALLLMGCQETRLTDTAEQSSSERTRTMIRHAEEEILKNLYRQVNQAMVDGDIQALEKLLKPETELIHMTGYRQPVAEWLDAIASGEMAYYSWQEEAITNIQMNGDTASLIGQSRVKARIWGSGPSTWPLQIEMHFEKQHGQWIITKQIASTY</sequence>
<evidence type="ECO:0000313" key="2">
    <source>
        <dbReference type="EMBL" id="MFC5630602.1"/>
    </source>
</evidence>
<accession>A0ABW0UDG6</accession>
<dbReference type="Pfam" id="PF14534">
    <property type="entry name" value="DUF4440"/>
    <property type="match status" value="1"/>
</dbReference>
<gene>
    <name evidence="2" type="ORF">ACFPQ3_03125</name>
</gene>
<dbReference type="EMBL" id="JBHSOJ010000015">
    <property type="protein sequence ID" value="MFC5630602.1"/>
    <property type="molecule type" value="Genomic_DNA"/>
</dbReference>
<dbReference type="RefSeq" id="WP_332307258.1">
    <property type="nucleotide sequence ID" value="NZ_JBHSOJ010000015.1"/>
</dbReference>
<dbReference type="InterPro" id="IPR032710">
    <property type="entry name" value="NTF2-like_dom_sf"/>
</dbReference>
<comment type="caution">
    <text evidence="2">The sequence shown here is derived from an EMBL/GenBank/DDBJ whole genome shotgun (WGS) entry which is preliminary data.</text>
</comment>
<organism evidence="2 3">
    <name type="scientific">Streptococcus caledonicus</name>
    <dbReference type="NCBI Taxonomy" id="2614158"/>
    <lineage>
        <taxon>Bacteria</taxon>
        <taxon>Bacillati</taxon>
        <taxon>Bacillota</taxon>
        <taxon>Bacilli</taxon>
        <taxon>Lactobacillales</taxon>
        <taxon>Streptococcaceae</taxon>
        <taxon>Streptococcus</taxon>
    </lineage>
</organism>